<keyword evidence="2 5" id="KW-0547">Nucleotide-binding</keyword>
<dbReference type="InterPro" id="IPR042108">
    <property type="entry name" value="GTPase_HflX_N_sf"/>
</dbReference>
<evidence type="ECO:0000256" key="1">
    <source>
        <dbReference type="ARBA" id="ARBA00022723"/>
    </source>
</evidence>
<dbReference type="InterPro" id="IPR030394">
    <property type="entry name" value="G_HFLX_dom"/>
</dbReference>
<dbReference type="SUPFAM" id="SSF52540">
    <property type="entry name" value="P-loop containing nucleoside triphosphate hydrolases"/>
    <property type="match status" value="1"/>
</dbReference>
<feature type="binding site" evidence="6">
    <location>
        <position position="177"/>
    </location>
    <ligand>
        <name>Mg(2+)</name>
        <dbReference type="ChEBI" id="CHEBI:18420"/>
    </ligand>
</feature>
<accession>A0A1F6SZ39</accession>
<comment type="caution">
    <text evidence="8">The sequence shown here is derived from an EMBL/GenBank/DDBJ whole genome shotgun (WGS) entry which is preliminary data.</text>
</comment>
<evidence type="ECO:0000256" key="3">
    <source>
        <dbReference type="ARBA" id="ARBA00022842"/>
    </source>
</evidence>
<dbReference type="InterPro" id="IPR027417">
    <property type="entry name" value="P-loop_NTPase"/>
</dbReference>
<dbReference type="PIRSF" id="PIRSF006809">
    <property type="entry name" value="GTP-binding_hflX_prd"/>
    <property type="match status" value="1"/>
</dbReference>
<dbReference type="AlphaFoldDB" id="A0A1F6SZ39"/>
<feature type="binding site" evidence="5">
    <location>
        <begin position="150"/>
        <end position="157"/>
    </location>
    <ligand>
        <name>GTP</name>
        <dbReference type="ChEBI" id="CHEBI:37565"/>
    </ligand>
</feature>
<dbReference type="Pfam" id="PF01926">
    <property type="entry name" value="MMR_HSR1"/>
    <property type="match status" value="1"/>
</dbReference>
<dbReference type="CDD" id="cd01878">
    <property type="entry name" value="HflX"/>
    <property type="match status" value="1"/>
</dbReference>
<dbReference type="InterPro" id="IPR032305">
    <property type="entry name" value="GTP-bd_M"/>
</dbReference>
<keyword evidence="1 6" id="KW-0479">Metal-binding</keyword>
<dbReference type="InterPro" id="IPR025121">
    <property type="entry name" value="GTPase_HflX_N"/>
</dbReference>
<gene>
    <name evidence="8" type="ORF">A2V91_06825</name>
</gene>
<keyword evidence="3 6" id="KW-0460">Magnesium</keyword>
<dbReference type="Gene3D" id="6.10.250.2860">
    <property type="match status" value="1"/>
</dbReference>
<proteinExistence type="inferred from homology"/>
<dbReference type="NCBIfam" id="TIGR03156">
    <property type="entry name" value="GTP_HflX"/>
    <property type="match status" value="1"/>
</dbReference>
<dbReference type="GO" id="GO:0046872">
    <property type="term" value="F:metal ion binding"/>
    <property type="evidence" value="ECO:0007669"/>
    <property type="project" value="UniProtKB-KW"/>
</dbReference>
<dbReference type="NCBIfam" id="NF008280">
    <property type="entry name" value="PRK11058.1"/>
    <property type="match status" value="1"/>
</dbReference>
<dbReference type="FunFam" id="3.40.50.300:FF:000173">
    <property type="entry name" value="GTPase HflX"/>
    <property type="match status" value="1"/>
</dbReference>
<organism evidence="8 9">
    <name type="scientific">Candidatus Muproteobacteria bacterium RBG_16_64_10</name>
    <dbReference type="NCBI Taxonomy" id="1817757"/>
    <lineage>
        <taxon>Bacteria</taxon>
        <taxon>Pseudomonadati</taxon>
        <taxon>Pseudomonadota</taxon>
        <taxon>Candidatus Muproteobacteria</taxon>
    </lineage>
</organism>
<keyword evidence="4 5" id="KW-0342">GTP-binding</keyword>
<dbReference type="Gene3D" id="3.40.50.300">
    <property type="entry name" value="P-loop containing nucleotide triphosphate hydrolases"/>
    <property type="match status" value="1"/>
</dbReference>
<dbReference type="InterPro" id="IPR016496">
    <property type="entry name" value="GTPase_HflX"/>
</dbReference>
<dbReference type="GO" id="GO:0005525">
    <property type="term" value="F:GTP binding"/>
    <property type="evidence" value="ECO:0007669"/>
    <property type="project" value="UniProtKB-KW"/>
</dbReference>
<dbReference type="PANTHER" id="PTHR10229">
    <property type="entry name" value="GTP-BINDING PROTEIN HFLX"/>
    <property type="match status" value="1"/>
</dbReference>
<dbReference type="Gene3D" id="3.40.50.11060">
    <property type="entry name" value="GTPase HflX, N-terminal domain"/>
    <property type="match status" value="1"/>
</dbReference>
<evidence type="ECO:0000256" key="6">
    <source>
        <dbReference type="PIRSR" id="PIRSR006809-2"/>
    </source>
</evidence>
<dbReference type="HAMAP" id="MF_00900">
    <property type="entry name" value="GTPase_HflX"/>
    <property type="match status" value="1"/>
</dbReference>
<evidence type="ECO:0000256" key="4">
    <source>
        <dbReference type="ARBA" id="ARBA00023134"/>
    </source>
</evidence>
<evidence type="ECO:0000313" key="8">
    <source>
        <dbReference type="EMBL" id="OGI38200.1"/>
    </source>
</evidence>
<dbReference type="EMBL" id="MFSR01000081">
    <property type="protein sequence ID" value="OGI38200.1"/>
    <property type="molecule type" value="Genomic_DNA"/>
</dbReference>
<sequence>ATFVGKGKAEEIRDAVVRERADIVLVNHALTPSQERNLEKAVGCRVLDRTGLILDIFAQRARSREGQLQVELAQLAHLATRLVRGWTHLERQKGGIGLRGPGETQLETDRRLIRDRIKKLHERIERVTTQRRSRRKARDRVPIPTASLVGYTNAGKSSLFNRLTGASVYAADQLFATLDPTMRRVELPGNVPVILADTVGFIRDLPHDLVEAFKSTLEEVAEAELLLHVVDAANPERLDQMQRVNAVLAEIGASDIPQIVVFNKVDLSGDGPRIERDANGRVTQVWLSALTGAGVDLLLAAVSAHFRGSHRRYCLHLPPAAGRLRALLYEKFDVQGESTPPSGGWRLEAMLTPEQLAWLRRQPDFDERFLSADDTSVLAPTGS</sequence>
<evidence type="ECO:0000313" key="9">
    <source>
        <dbReference type="Proteomes" id="UP000179334"/>
    </source>
</evidence>
<dbReference type="Proteomes" id="UP000179334">
    <property type="component" value="Unassembled WGS sequence"/>
</dbReference>
<feature type="binding site" evidence="5">
    <location>
        <begin position="175"/>
        <end position="179"/>
    </location>
    <ligand>
        <name>GTP</name>
        <dbReference type="ChEBI" id="CHEBI:37565"/>
    </ligand>
</feature>
<evidence type="ECO:0000256" key="2">
    <source>
        <dbReference type="ARBA" id="ARBA00022741"/>
    </source>
</evidence>
<reference evidence="8 9" key="1">
    <citation type="journal article" date="2016" name="Nat. Commun.">
        <title>Thousands of microbial genomes shed light on interconnected biogeochemical processes in an aquifer system.</title>
        <authorList>
            <person name="Anantharaman K."/>
            <person name="Brown C.T."/>
            <person name="Hug L.A."/>
            <person name="Sharon I."/>
            <person name="Castelle C.J."/>
            <person name="Probst A.J."/>
            <person name="Thomas B.C."/>
            <person name="Singh A."/>
            <person name="Wilkins M.J."/>
            <person name="Karaoz U."/>
            <person name="Brodie E.L."/>
            <person name="Williams K.H."/>
            <person name="Hubbard S.S."/>
            <person name="Banfield J.F."/>
        </authorList>
    </citation>
    <scope>NUCLEOTIDE SEQUENCE [LARGE SCALE GENOMIC DNA]</scope>
</reference>
<dbReference type="PROSITE" id="PS51705">
    <property type="entry name" value="G_HFLX"/>
    <property type="match status" value="1"/>
</dbReference>
<feature type="domain" description="Hflx-type G" evidence="7">
    <location>
        <begin position="144"/>
        <end position="310"/>
    </location>
</feature>
<dbReference type="Pfam" id="PF16360">
    <property type="entry name" value="GTP-bdg_M"/>
    <property type="match status" value="1"/>
</dbReference>
<protein>
    <submittedName>
        <fullName evidence="8">GTPase HflX</fullName>
    </submittedName>
</protein>
<feature type="binding site" evidence="6">
    <location>
        <position position="157"/>
    </location>
    <ligand>
        <name>Mg(2+)</name>
        <dbReference type="ChEBI" id="CHEBI:18420"/>
    </ligand>
</feature>
<feature type="binding site" evidence="5">
    <location>
        <begin position="197"/>
        <end position="200"/>
    </location>
    <ligand>
        <name>GTP</name>
        <dbReference type="ChEBI" id="CHEBI:37565"/>
    </ligand>
</feature>
<dbReference type="PANTHER" id="PTHR10229:SF0">
    <property type="entry name" value="GTP-BINDING PROTEIN 6-RELATED"/>
    <property type="match status" value="1"/>
</dbReference>
<dbReference type="PRINTS" id="PR00326">
    <property type="entry name" value="GTP1OBG"/>
</dbReference>
<dbReference type="InterPro" id="IPR006073">
    <property type="entry name" value="GTP-bd"/>
</dbReference>
<dbReference type="Pfam" id="PF13167">
    <property type="entry name" value="GTP-bdg_N"/>
    <property type="match status" value="1"/>
</dbReference>
<feature type="non-terminal residue" evidence="8">
    <location>
        <position position="1"/>
    </location>
</feature>
<comment type="cofactor">
    <cofactor evidence="6">
        <name>Mg(2+)</name>
        <dbReference type="ChEBI" id="CHEBI:18420"/>
    </cofactor>
</comment>
<dbReference type="GO" id="GO:0005737">
    <property type="term" value="C:cytoplasm"/>
    <property type="evidence" value="ECO:0007669"/>
    <property type="project" value="TreeGrafter"/>
</dbReference>
<feature type="binding site" evidence="5">
    <location>
        <begin position="288"/>
        <end position="290"/>
    </location>
    <ligand>
        <name>GTP</name>
        <dbReference type="ChEBI" id="CHEBI:37565"/>
    </ligand>
</feature>
<evidence type="ECO:0000256" key="5">
    <source>
        <dbReference type="PIRSR" id="PIRSR006809-1"/>
    </source>
</evidence>
<feature type="binding site" evidence="5">
    <location>
        <begin position="263"/>
        <end position="266"/>
    </location>
    <ligand>
        <name>GTP</name>
        <dbReference type="ChEBI" id="CHEBI:37565"/>
    </ligand>
</feature>
<dbReference type="GO" id="GO:0043022">
    <property type="term" value="F:ribosome binding"/>
    <property type="evidence" value="ECO:0007669"/>
    <property type="project" value="TreeGrafter"/>
</dbReference>
<evidence type="ECO:0000259" key="7">
    <source>
        <dbReference type="PROSITE" id="PS51705"/>
    </source>
</evidence>
<name>A0A1F6SZ39_9PROT</name>